<dbReference type="EMBL" id="JBGBPQ010000028">
    <property type="protein sequence ID" value="KAL1496897.1"/>
    <property type="molecule type" value="Genomic_DNA"/>
</dbReference>
<accession>A0AB34IEG1</accession>
<protein>
    <submittedName>
        <fullName evidence="3">Uncharacterized protein</fullName>
    </submittedName>
</protein>
<proteinExistence type="predicted"/>
<reference evidence="3 4" key="1">
    <citation type="journal article" date="2024" name="Science">
        <title>Giant polyketide synthase enzymes in the biosynthesis of giant marine polyether toxins.</title>
        <authorList>
            <person name="Fallon T.R."/>
            <person name="Shende V.V."/>
            <person name="Wierzbicki I.H."/>
            <person name="Pendleton A.L."/>
            <person name="Watervoot N.F."/>
            <person name="Auber R.P."/>
            <person name="Gonzalez D.J."/>
            <person name="Wisecaver J.H."/>
            <person name="Moore B.S."/>
        </authorList>
    </citation>
    <scope>NUCLEOTIDE SEQUENCE [LARGE SCALE GENOMIC DNA]</scope>
    <source>
        <strain evidence="3 4">12B1</strain>
    </source>
</reference>
<feature type="chain" id="PRO_5044191651" evidence="2">
    <location>
        <begin position="25"/>
        <end position="210"/>
    </location>
</feature>
<feature type="signal peptide" evidence="2">
    <location>
        <begin position="1"/>
        <end position="24"/>
    </location>
</feature>
<feature type="region of interest" description="Disordered" evidence="1">
    <location>
        <begin position="70"/>
        <end position="97"/>
    </location>
</feature>
<organism evidence="3 4">
    <name type="scientific">Prymnesium parvum</name>
    <name type="common">Toxic golden alga</name>
    <dbReference type="NCBI Taxonomy" id="97485"/>
    <lineage>
        <taxon>Eukaryota</taxon>
        <taxon>Haptista</taxon>
        <taxon>Haptophyta</taxon>
        <taxon>Prymnesiophyceae</taxon>
        <taxon>Prymnesiales</taxon>
        <taxon>Prymnesiaceae</taxon>
        <taxon>Prymnesium</taxon>
    </lineage>
</organism>
<gene>
    <name evidence="3" type="ORF">AB1Y20_014477</name>
</gene>
<keyword evidence="2" id="KW-0732">Signal</keyword>
<name>A0AB34IEG1_PRYPA</name>
<comment type="caution">
    <text evidence="3">The sequence shown here is derived from an EMBL/GenBank/DDBJ whole genome shotgun (WGS) entry which is preliminary data.</text>
</comment>
<evidence type="ECO:0000256" key="2">
    <source>
        <dbReference type="SAM" id="SignalP"/>
    </source>
</evidence>
<evidence type="ECO:0000256" key="1">
    <source>
        <dbReference type="SAM" id="MobiDB-lite"/>
    </source>
</evidence>
<sequence>MNSGSTRLCLTVLLFLYAFSRPDGRLSSPLPHYVTFCELEVMLQHEGEETLEARRKASCLAEPCGCEASESPSQHRSGYPHAAAPRWPGSSATKASHQLVAPRRAGGERAGGLKSTTVARAHLRCFDAALMLCMRMPSSLKRDGSQYLPPRAVGSVHSYNCAQLRHRPQHVGDGRQGGGGTPSLAVCGESMQSWRSETAGETAMQAAPQA</sequence>
<dbReference type="Proteomes" id="UP001515480">
    <property type="component" value="Unassembled WGS sequence"/>
</dbReference>
<evidence type="ECO:0000313" key="3">
    <source>
        <dbReference type="EMBL" id="KAL1496897.1"/>
    </source>
</evidence>
<dbReference type="AlphaFoldDB" id="A0AB34IEG1"/>
<evidence type="ECO:0000313" key="4">
    <source>
        <dbReference type="Proteomes" id="UP001515480"/>
    </source>
</evidence>
<keyword evidence="4" id="KW-1185">Reference proteome</keyword>